<dbReference type="Pfam" id="PF07398">
    <property type="entry name" value="MDMPI_C"/>
    <property type="match status" value="1"/>
</dbReference>
<keyword evidence="4" id="KW-1185">Reference proteome</keyword>
<evidence type="ECO:0000313" key="4">
    <source>
        <dbReference type="Proteomes" id="UP000603708"/>
    </source>
</evidence>
<evidence type="ECO:0000259" key="1">
    <source>
        <dbReference type="Pfam" id="PF07398"/>
    </source>
</evidence>
<dbReference type="InterPro" id="IPR010872">
    <property type="entry name" value="MDMPI_C-term_domain"/>
</dbReference>
<comment type="caution">
    <text evidence="3">The sequence shown here is derived from an EMBL/GenBank/DDBJ whole genome shotgun (WGS) entry which is preliminary data.</text>
</comment>
<reference evidence="3" key="1">
    <citation type="journal article" date="2014" name="Int. J. Syst. Evol. Microbiol.">
        <title>Complete genome sequence of Corynebacterium casei LMG S-19264T (=DSM 44701T), isolated from a smear-ripened cheese.</title>
        <authorList>
            <consortium name="US DOE Joint Genome Institute (JGI-PGF)"/>
            <person name="Walter F."/>
            <person name="Albersmeier A."/>
            <person name="Kalinowski J."/>
            <person name="Ruckert C."/>
        </authorList>
    </citation>
    <scope>NUCLEOTIDE SEQUENCE</scope>
    <source>
        <strain evidence="3">JCM 5069</strain>
    </source>
</reference>
<sequence>METADHIEILARQGTAMARTAADAGLAATVPTCPGWRVADLLRHTGQVHRWATAFITGGLTSHHPAPPAPEADADLLSWFADGHAALVAALRAAPAELECWTFLAAPSPLAFWARRQAHETTIHRVDAEAARGRRVEDIGAEPAVDGIDELLSGFHRRSRSKLRTDRPRVLRVRTTDTGDLWTVRLSAEPPVTERGTTTDPDCELSGPAAQLYQALWNRLPIPSVEGDRALAELWQERSCIM</sequence>
<organism evidence="3 4">
    <name type="scientific">Streptomyces sulfonofaciens</name>
    <dbReference type="NCBI Taxonomy" id="68272"/>
    <lineage>
        <taxon>Bacteria</taxon>
        <taxon>Bacillati</taxon>
        <taxon>Actinomycetota</taxon>
        <taxon>Actinomycetes</taxon>
        <taxon>Kitasatosporales</taxon>
        <taxon>Streptomycetaceae</taxon>
        <taxon>Streptomyces</taxon>
    </lineage>
</organism>
<protein>
    <recommendedName>
        <fullName evidence="5">Maleylpyruvate isomerase family mycothiol-dependent enzyme</fullName>
    </recommendedName>
</protein>
<proteinExistence type="predicted"/>
<evidence type="ECO:0000313" key="3">
    <source>
        <dbReference type="EMBL" id="GHH72331.1"/>
    </source>
</evidence>
<dbReference type="NCBIfam" id="TIGR03083">
    <property type="entry name" value="maleylpyruvate isomerase family mycothiol-dependent enzyme"/>
    <property type="match status" value="1"/>
</dbReference>
<dbReference type="AlphaFoldDB" id="A0A919FUS3"/>
<dbReference type="InterPro" id="IPR034660">
    <property type="entry name" value="DinB/YfiT-like"/>
</dbReference>
<evidence type="ECO:0000259" key="2">
    <source>
        <dbReference type="Pfam" id="PF11716"/>
    </source>
</evidence>
<name>A0A919FUS3_9ACTN</name>
<dbReference type="PANTHER" id="PTHR40758:SF1">
    <property type="entry name" value="CONSERVED PROTEIN"/>
    <property type="match status" value="1"/>
</dbReference>
<dbReference type="SUPFAM" id="SSF109854">
    <property type="entry name" value="DinB/YfiT-like putative metalloenzymes"/>
    <property type="match status" value="1"/>
</dbReference>
<dbReference type="EMBL" id="BNCD01000002">
    <property type="protein sequence ID" value="GHH72331.1"/>
    <property type="molecule type" value="Genomic_DNA"/>
</dbReference>
<dbReference type="GO" id="GO:0005886">
    <property type="term" value="C:plasma membrane"/>
    <property type="evidence" value="ECO:0007669"/>
    <property type="project" value="TreeGrafter"/>
</dbReference>
<dbReference type="GO" id="GO:0046872">
    <property type="term" value="F:metal ion binding"/>
    <property type="evidence" value="ECO:0007669"/>
    <property type="project" value="InterPro"/>
</dbReference>
<dbReference type="PANTHER" id="PTHR40758">
    <property type="entry name" value="CONSERVED PROTEIN"/>
    <property type="match status" value="1"/>
</dbReference>
<dbReference type="RefSeq" id="WP_189929560.1">
    <property type="nucleotide sequence ID" value="NZ_BNCD01000002.1"/>
</dbReference>
<dbReference type="Pfam" id="PF11716">
    <property type="entry name" value="MDMPI_N"/>
    <property type="match status" value="1"/>
</dbReference>
<gene>
    <name evidence="3" type="ORF">GCM10018793_09150</name>
</gene>
<accession>A0A919FUS3</accession>
<evidence type="ECO:0008006" key="5">
    <source>
        <dbReference type="Google" id="ProtNLM"/>
    </source>
</evidence>
<dbReference type="Proteomes" id="UP000603708">
    <property type="component" value="Unassembled WGS sequence"/>
</dbReference>
<reference evidence="3" key="2">
    <citation type="submission" date="2020-09" db="EMBL/GenBank/DDBJ databases">
        <authorList>
            <person name="Sun Q."/>
            <person name="Ohkuma M."/>
        </authorList>
    </citation>
    <scope>NUCLEOTIDE SEQUENCE</scope>
    <source>
        <strain evidence="3">JCM 5069</strain>
    </source>
</reference>
<feature type="domain" description="MDMPI C-terminal" evidence="1">
    <location>
        <begin position="142"/>
        <end position="233"/>
    </location>
</feature>
<dbReference type="InterPro" id="IPR017517">
    <property type="entry name" value="Maleyloyr_isom"/>
</dbReference>
<dbReference type="InterPro" id="IPR024344">
    <property type="entry name" value="MDMPI_metal-binding"/>
</dbReference>
<feature type="domain" description="Mycothiol-dependent maleylpyruvate isomerase metal-binding" evidence="2">
    <location>
        <begin position="11"/>
        <end position="128"/>
    </location>
</feature>